<evidence type="ECO:0000256" key="1">
    <source>
        <dbReference type="SAM" id="Phobius"/>
    </source>
</evidence>
<evidence type="ECO:0000313" key="3">
    <source>
        <dbReference type="EMBL" id="PIS42487.1"/>
    </source>
</evidence>
<protein>
    <recommendedName>
        <fullName evidence="2">Glycosyltransferase 2-like domain-containing protein</fullName>
    </recommendedName>
</protein>
<evidence type="ECO:0000259" key="2">
    <source>
        <dbReference type="Pfam" id="PF00535"/>
    </source>
</evidence>
<feature type="domain" description="Glycosyltransferase 2-like" evidence="2">
    <location>
        <begin position="8"/>
        <end position="146"/>
    </location>
</feature>
<comment type="caution">
    <text evidence="3">The sequence shown here is derived from an EMBL/GenBank/DDBJ whole genome shotgun (WGS) entry which is preliminary data.</text>
</comment>
<name>A0A2H0YVG5_9BACT</name>
<dbReference type="InterPro" id="IPR029044">
    <property type="entry name" value="Nucleotide-diphossugar_trans"/>
</dbReference>
<reference evidence="3 4" key="1">
    <citation type="submission" date="2017-09" db="EMBL/GenBank/DDBJ databases">
        <title>Depth-based differentiation of microbial function through sediment-hosted aquifers and enrichment of novel symbionts in the deep terrestrial subsurface.</title>
        <authorList>
            <person name="Probst A.J."/>
            <person name="Ladd B."/>
            <person name="Jarett J.K."/>
            <person name="Geller-Mcgrath D.E."/>
            <person name="Sieber C.M."/>
            <person name="Emerson J.B."/>
            <person name="Anantharaman K."/>
            <person name="Thomas B.C."/>
            <person name="Malmstrom R."/>
            <person name="Stieglmeier M."/>
            <person name="Klingl A."/>
            <person name="Woyke T."/>
            <person name="Ryan C.M."/>
            <person name="Banfield J.F."/>
        </authorList>
    </citation>
    <scope>NUCLEOTIDE SEQUENCE [LARGE SCALE GENOMIC DNA]</scope>
    <source>
        <strain evidence="3">CG08_land_8_20_14_0_20_40_16</strain>
    </source>
</reference>
<dbReference type="EMBL" id="PEXU01000040">
    <property type="protein sequence ID" value="PIS42487.1"/>
    <property type="molecule type" value="Genomic_DNA"/>
</dbReference>
<dbReference type="PANTHER" id="PTHR43179:SF11">
    <property type="entry name" value="GLYCOSYL TRANSFERASE"/>
    <property type="match status" value="1"/>
</dbReference>
<dbReference type="InterPro" id="IPR001173">
    <property type="entry name" value="Glyco_trans_2-like"/>
</dbReference>
<dbReference type="PANTHER" id="PTHR43179">
    <property type="entry name" value="RHAMNOSYLTRANSFERASE WBBL"/>
    <property type="match status" value="1"/>
</dbReference>
<organism evidence="3 4">
    <name type="scientific">Candidatus Kerfeldbacteria bacterium CG08_land_8_20_14_0_20_40_16</name>
    <dbReference type="NCBI Taxonomy" id="2014244"/>
    <lineage>
        <taxon>Bacteria</taxon>
        <taxon>Candidatus Kerfeldiibacteriota</taxon>
    </lineage>
</organism>
<dbReference type="SUPFAM" id="SSF53448">
    <property type="entry name" value="Nucleotide-diphospho-sugar transferases"/>
    <property type="match status" value="1"/>
</dbReference>
<gene>
    <name evidence="3" type="ORF">COT24_03255</name>
</gene>
<proteinExistence type="predicted"/>
<sequence length="289" mass="34440">MNYGPLLTIYIVHYRRLPQLKNTIKHIQKNTSVEYLIKIFNNGYIDDDVSFYLEELKKKFNYNIIYSSENVGASKARSILAENLSTPYVLSLDDDMYLQPGWDRPIFEKFQENSKIGAMGFALTEDQGKTWFTCGKKISIKKNILKIQRPIIHLDNTPDYIAMDDICSGGILYRTQLKEIIKWDPYYFVGFEDLQKGINLFRSDYRCYVSTKSRIFHDKVSKKLSYKEYNKSRRNYKTIRKSYLYFSKKNGLRFDLKKHIFYKYFCLLPSSFIRPVVFSWLFIKDKIIR</sequence>
<keyword evidence="1" id="KW-1133">Transmembrane helix</keyword>
<feature type="transmembrane region" description="Helical" evidence="1">
    <location>
        <begin position="261"/>
        <end position="283"/>
    </location>
</feature>
<evidence type="ECO:0000313" key="4">
    <source>
        <dbReference type="Proteomes" id="UP000231542"/>
    </source>
</evidence>
<keyword evidence="1" id="KW-0472">Membrane</keyword>
<accession>A0A2H0YVG5</accession>
<dbReference type="Gene3D" id="3.90.550.10">
    <property type="entry name" value="Spore Coat Polysaccharide Biosynthesis Protein SpsA, Chain A"/>
    <property type="match status" value="1"/>
</dbReference>
<dbReference type="Pfam" id="PF00535">
    <property type="entry name" value="Glycos_transf_2"/>
    <property type="match status" value="1"/>
</dbReference>
<dbReference type="Proteomes" id="UP000231542">
    <property type="component" value="Unassembled WGS sequence"/>
</dbReference>
<keyword evidence="1" id="KW-0812">Transmembrane</keyword>
<dbReference type="AlphaFoldDB" id="A0A2H0YVG5"/>